<gene>
    <name evidence="2" type="primary">LOC112690121</name>
</gene>
<organism evidence="1 2">
    <name type="scientific">Sipha flava</name>
    <name type="common">yellow sugarcane aphid</name>
    <dbReference type="NCBI Taxonomy" id="143950"/>
    <lineage>
        <taxon>Eukaryota</taxon>
        <taxon>Metazoa</taxon>
        <taxon>Ecdysozoa</taxon>
        <taxon>Arthropoda</taxon>
        <taxon>Hexapoda</taxon>
        <taxon>Insecta</taxon>
        <taxon>Pterygota</taxon>
        <taxon>Neoptera</taxon>
        <taxon>Paraneoptera</taxon>
        <taxon>Hemiptera</taxon>
        <taxon>Sternorrhyncha</taxon>
        <taxon>Aphidomorpha</taxon>
        <taxon>Aphidoidea</taxon>
        <taxon>Aphididae</taxon>
        <taxon>Sipha</taxon>
    </lineage>
</organism>
<name>A0A8B8GAN0_9HEMI</name>
<protein>
    <submittedName>
        <fullName evidence="2">Uncharacterized protein LOC112690121 isoform X1</fullName>
    </submittedName>
</protein>
<evidence type="ECO:0000313" key="2">
    <source>
        <dbReference type="RefSeq" id="XP_025419832.1"/>
    </source>
</evidence>
<dbReference type="Proteomes" id="UP000694846">
    <property type="component" value="Unplaced"/>
</dbReference>
<dbReference type="GeneID" id="112690121"/>
<keyword evidence="1" id="KW-1185">Reference proteome</keyword>
<reference evidence="2" key="1">
    <citation type="submission" date="2025-08" db="UniProtKB">
        <authorList>
            <consortium name="RefSeq"/>
        </authorList>
    </citation>
    <scope>IDENTIFICATION</scope>
    <source>
        <tissue evidence="2">Whole body</tissue>
    </source>
</reference>
<accession>A0A8B8GAN0</accession>
<sequence length="114" mass="12894">MTGTIPLNFCVEKKLCAIEERRSEREQRRELFKLTNIDYGTGVNVEESISSGDERNVLNSKDSEMCESITMPVKNKRGREEIMTSRLASALDKRKVPIKHGVLTSKSGKSAKYL</sequence>
<proteinExistence type="predicted"/>
<evidence type="ECO:0000313" key="1">
    <source>
        <dbReference type="Proteomes" id="UP000694846"/>
    </source>
</evidence>
<dbReference type="RefSeq" id="XP_025419832.1">
    <property type="nucleotide sequence ID" value="XM_025564047.1"/>
</dbReference>
<dbReference type="AlphaFoldDB" id="A0A8B8GAN0"/>